<comment type="caution">
    <text evidence="1">The sequence shown here is derived from an EMBL/GenBank/DDBJ whole genome shotgun (WGS) entry which is preliminary data.</text>
</comment>
<dbReference type="HOGENOM" id="CLU_2868876_0_0_1"/>
<accession>A6ZRT7</accession>
<sequence length="64" mass="7681">MISVCFVFPHSLALDFKSRCKKNRTKLCSAYYVSQVLRICKEMPYRDLILFSTVRKGVYMRLYY</sequence>
<evidence type="ECO:0000313" key="1">
    <source>
        <dbReference type="EMBL" id="EDN62669.1"/>
    </source>
</evidence>
<protein>
    <submittedName>
        <fullName evidence="1">Conserved protein</fullName>
    </submittedName>
</protein>
<dbReference type="OrthoDB" id="10270614at2759"/>
<reference evidence="1 2" key="1">
    <citation type="journal article" date="2007" name="Proc. Natl. Acad. Sci. U.S.A.">
        <title>Genome sequencing and comparative analysis of Saccharomyces cerevisiae strain YJM789.</title>
        <authorList>
            <person name="Wei W."/>
            <person name="McCusker J.H."/>
            <person name="Hyman R.W."/>
            <person name="Jones T."/>
            <person name="Ning Y."/>
            <person name="Cao Z."/>
            <person name="Gu Z."/>
            <person name="Bruno D."/>
            <person name="Miranda M."/>
            <person name="Nguyen M."/>
            <person name="Wilhelmy J."/>
            <person name="Komp C."/>
            <person name="Tamse R."/>
            <person name="Wang X."/>
            <person name="Jia P."/>
            <person name="Luedi P."/>
            <person name="Oefner P.J."/>
            <person name="David L."/>
            <person name="Dietrich F.S."/>
            <person name="Li Y."/>
            <person name="Davis R.W."/>
            <person name="Steinmetz L.M."/>
        </authorList>
    </citation>
    <scope>NUCLEOTIDE SEQUENCE [LARGE SCALE GENOMIC DNA]</scope>
    <source>
        <strain evidence="1 2">YJM789</strain>
    </source>
</reference>
<dbReference type="Proteomes" id="UP000007060">
    <property type="component" value="Unassembled WGS sequence"/>
</dbReference>
<name>A6ZRT7_YEAS7</name>
<organism evidence="1 2">
    <name type="scientific">Saccharomyces cerevisiae (strain YJM789)</name>
    <name type="common">Baker's yeast</name>
    <dbReference type="NCBI Taxonomy" id="307796"/>
    <lineage>
        <taxon>Eukaryota</taxon>
        <taxon>Fungi</taxon>
        <taxon>Dikarya</taxon>
        <taxon>Ascomycota</taxon>
        <taxon>Saccharomycotina</taxon>
        <taxon>Saccharomycetes</taxon>
        <taxon>Saccharomycetales</taxon>
        <taxon>Saccharomycetaceae</taxon>
        <taxon>Saccharomyces</taxon>
    </lineage>
</organism>
<dbReference type="EMBL" id="AAFW02000067">
    <property type="protein sequence ID" value="EDN62669.1"/>
    <property type="molecule type" value="Genomic_DNA"/>
</dbReference>
<dbReference type="SMR" id="A6ZRT7"/>
<proteinExistence type="predicted"/>
<gene>
    <name evidence="1" type="ORF">SCY_4648</name>
</gene>
<dbReference type="AlphaFoldDB" id="A6ZRT7"/>
<evidence type="ECO:0000313" key="2">
    <source>
        <dbReference type="Proteomes" id="UP000007060"/>
    </source>
</evidence>